<dbReference type="InterPro" id="IPR000330">
    <property type="entry name" value="SNF2_N"/>
</dbReference>
<dbReference type="Gene3D" id="3.40.50.10810">
    <property type="entry name" value="Tandem AAA-ATPase domain"/>
    <property type="match status" value="1"/>
</dbReference>
<dbReference type="Proteomes" id="UP000765509">
    <property type="component" value="Unassembled WGS sequence"/>
</dbReference>
<sequence length="157" mass="17238">MSTFTPTSPTSNSTPLLYPTVFSLSSKQKLIQLPKIPNGQHTHNLQDTSPPGSTFNARHITTNKVVILFESLPTNTPLGGLLVDDMRLGKTINSIALIVTSKELLITNWKSEISKHAQAGPMQANIYHGPTSHSLSEAKILQCNIGITYYNTFTQEF</sequence>
<dbReference type="AlphaFoldDB" id="A0A9Q3CHH5"/>
<dbReference type="GO" id="GO:0006281">
    <property type="term" value="P:DNA repair"/>
    <property type="evidence" value="ECO:0007669"/>
    <property type="project" value="TreeGrafter"/>
</dbReference>
<evidence type="ECO:0000259" key="4">
    <source>
        <dbReference type="Pfam" id="PF00176"/>
    </source>
</evidence>
<dbReference type="InterPro" id="IPR038718">
    <property type="entry name" value="SNF2-like_sf"/>
</dbReference>
<evidence type="ECO:0000313" key="5">
    <source>
        <dbReference type="EMBL" id="MBW0483787.1"/>
    </source>
</evidence>
<keyword evidence="2" id="KW-0378">Hydrolase</keyword>
<dbReference type="GO" id="GO:0008094">
    <property type="term" value="F:ATP-dependent activity, acting on DNA"/>
    <property type="evidence" value="ECO:0007669"/>
    <property type="project" value="TreeGrafter"/>
</dbReference>
<protein>
    <recommendedName>
        <fullName evidence="4">SNF2 N-terminal domain-containing protein</fullName>
    </recommendedName>
</protein>
<dbReference type="InterPro" id="IPR027417">
    <property type="entry name" value="P-loop_NTPase"/>
</dbReference>
<dbReference type="Pfam" id="PF00176">
    <property type="entry name" value="SNF2-rel_dom"/>
    <property type="match status" value="1"/>
</dbReference>
<evidence type="ECO:0000256" key="2">
    <source>
        <dbReference type="ARBA" id="ARBA00022801"/>
    </source>
</evidence>
<dbReference type="OrthoDB" id="448448at2759"/>
<organism evidence="5 6">
    <name type="scientific">Austropuccinia psidii MF-1</name>
    <dbReference type="NCBI Taxonomy" id="1389203"/>
    <lineage>
        <taxon>Eukaryota</taxon>
        <taxon>Fungi</taxon>
        <taxon>Dikarya</taxon>
        <taxon>Basidiomycota</taxon>
        <taxon>Pucciniomycotina</taxon>
        <taxon>Pucciniomycetes</taxon>
        <taxon>Pucciniales</taxon>
        <taxon>Sphaerophragmiaceae</taxon>
        <taxon>Austropuccinia</taxon>
    </lineage>
</organism>
<dbReference type="SUPFAM" id="SSF52540">
    <property type="entry name" value="P-loop containing nucleoside triphosphate hydrolases"/>
    <property type="match status" value="1"/>
</dbReference>
<dbReference type="GO" id="GO:0005524">
    <property type="term" value="F:ATP binding"/>
    <property type="evidence" value="ECO:0007669"/>
    <property type="project" value="UniProtKB-KW"/>
</dbReference>
<evidence type="ECO:0000256" key="1">
    <source>
        <dbReference type="ARBA" id="ARBA00022741"/>
    </source>
</evidence>
<dbReference type="PANTHER" id="PTHR45626">
    <property type="entry name" value="TRANSCRIPTION TERMINATION FACTOR 2-RELATED"/>
    <property type="match status" value="1"/>
</dbReference>
<comment type="caution">
    <text evidence="5">The sequence shown here is derived from an EMBL/GenBank/DDBJ whole genome shotgun (WGS) entry which is preliminary data.</text>
</comment>
<reference evidence="5" key="1">
    <citation type="submission" date="2021-03" db="EMBL/GenBank/DDBJ databases">
        <title>Draft genome sequence of rust myrtle Austropuccinia psidii MF-1, a brazilian biotype.</title>
        <authorList>
            <person name="Quecine M.C."/>
            <person name="Pachon D.M.R."/>
            <person name="Bonatelli M.L."/>
            <person name="Correr F.H."/>
            <person name="Franceschini L.M."/>
            <person name="Leite T.F."/>
            <person name="Margarido G.R.A."/>
            <person name="Almeida C.A."/>
            <person name="Ferrarezi J.A."/>
            <person name="Labate C.A."/>
        </authorList>
    </citation>
    <scope>NUCLEOTIDE SEQUENCE</scope>
    <source>
        <strain evidence="5">MF-1</strain>
    </source>
</reference>
<evidence type="ECO:0000256" key="3">
    <source>
        <dbReference type="ARBA" id="ARBA00022840"/>
    </source>
</evidence>
<dbReference type="InterPro" id="IPR050628">
    <property type="entry name" value="SNF2_RAD54_helicase_TF"/>
</dbReference>
<feature type="domain" description="SNF2 N-terminal" evidence="4">
    <location>
        <begin position="71"/>
        <end position="153"/>
    </location>
</feature>
<gene>
    <name evidence="5" type="ORF">O181_023502</name>
</gene>
<keyword evidence="1" id="KW-0547">Nucleotide-binding</keyword>
<evidence type="ECO:0000313" key="6">
    <source>
        <dbReference type="Proteomes" id="UP000765509"/>
    </source>
</evidence>
<keyword evidence="3" id="KW-0067">ATP-binding</keyword>
<keyword evidence="6" id="KW-1185">Reference proteome</keyword>
<accession>A0A9Q3CHH5</accession>
<name>A0A9Q3CHH5_9BASI</name>
<proteinExistence type="predicted"/>
<dbReference type="GO" id="GO:0005634">
    <property type="term" value="C:nucleus"/>
    <property type="evidence" value="ECO:0007669"/>
    <property type="project" value="TreeGrafter"/>
</dbReference>
<dbReference type="EMBL" id="AVOT02007386">
    <property type="protein sequence ID" value="MBW0483787.1"/>
    <property type="molecule type" value="Genomic_DNA"/>
</dbReference>
<dbReference type="GO" id="GO:0016787">
    <property type="term" value="F:hydrolase activity"/>
    <property type="evidence" value="ECO:0007669"/>
    <property type="project" value="UniProtKB-KW"/>
</dbReference>